<dbReference type="GO" id="GO:0070042">
    <property type="term" value="F:rRNA (uridine-N3-)-methyltransferase activity"/>
    <property type="evidence" value="ECO:0007669"/>
    <property type="project" value="TreeGrafter"/>
</dbReference>
<dbReference type="PANTHER" id="PTHR30027:SF3">
    <property type="entry name" value="16S RRNA (URACIL(1498)-N(3))-METHYLTRANSFERASE"/>
    <property type="match status" value="1"/>
</dbReference>
<keyword evidence="8 12" id="KW-0808">Transferase</keyword>
<dbReference type="GO" id="GO:0070475">
    <property type="term" value="P:rRNA base methylation"/>
    <property type="evidence" value="ECO:0007669"/>
    <property type="project" value="TreeGrafter"/>
</dbReference>
<dbReference type="AlphaFoldDB" id="A0A1I1ZX50"/>
<reference evidence="16" key="1">
    <citation type="submission" date="2016-10" db="EMBL/GenBank/DDBJ databases">
        <authorList>
            <person name="Varghese N."/>
            <person name="Submissions S."/>
        </authorList>
    </citation>
    <scope>NUCLEOTIDE SEQUENCE [LARGE SCALE GENOMIC DNA]</scope>
    <source>
        <strain evidence="16">CGMCC 1.10223</strain>
    </source>
</reference>
<evidence type="ECO:0000256" key="12">
    <source>
        <dbReference type="PIRNR" id="PIRNR015601"/>
    </source>
</evidence>
<evidence type="ECO:0000313" key="15">
    <source>
        <dbReference type="EMBL" id="SFE36242.1"/>
    </source>
</evidence>
<evidence type="ECO:0000256" key="3">
    <source>
        <dbReference type="ARBA" id="ARBA00012328"/>
    </source>
</evidence>
<feature type="domain" description="Ribosomal RNA small subunit methyltransferase E PUA-like" evidence="14">
    <location>
        <begin position="28"/>
        <end position="70"/>
    </location>
</feature>
<feature type="domain" description="Ribosomal RNA small subunit methyltransferase E methyltransferase" evidence="13">
    <location>
        <begin position="82"/>
        <end position="255"/>
    </location>
</feature>
<name>A0A1I1ZX50_9BACL</name>
<sequence>MKDGYVDDMQRYFIAKEQFVDNEVRLLGEDAFHAVRVMRMKAGDTFIASDGEQRVVLASVREAASTEVVADIAEELPQNSEPRWSVTIAQSLPKGDKMELVIQKGTEIGAYSFVPFQSERMIVQYDGKKEAKRLERWGKIAKEAAEQSHRCRVPAVEPVRSWRELVKSITSYDLVLFCYEREGDAAEGVGIRQALTSWRSNGGSDISAPSVLLMVGPEGGFTEREADEAEAAGAINVGLGKRILRTETAGIVGLTCVLYEAGEMGGV</sequence>
<dbReference type="EC" id="2.1.1.193" evidence="3 12"/>
<organism evidence="15 16">
    <name type="scientific">Paenibacillus algorifonticola</name>
    <dbReference type="NCBI Taxonomy" id="684063"/>
    <lineage>
        <taxon>Bacteria</taxon>
        <taxon>Bacillati</taxon>
        <taxon>Bacillota</taxon>
        <taxon>Bacilli</taxon>
        <taxon>Bacillales</taxon>
        <taxon>Paenibacillaceae</taxon>
        <taxon>Paenibacillus</taxon>
    </lineage>
</organism>
<dbReference type="GO" id="GO:0005737">
    <property type="term" value="C:cytoplasm"/>
    <property type="evidence" value="ECO:0007669"/>
    <property type="project" value="UniProtKB-SubCell"/>
</dbReference>
<protein>
    <recommendedName>
        <fullName evidence="4 12">Ribosomal RNA small subunit methyltransferase E</fullName>
        <ecNumber evidence="3 12">2.1.1.193</ecNumber>
    </recommendedName>
</protein>
<keyword evidence="7 12" id="KW-0489">Methyltransferase</keyword>
<dbReference type="Pfam" id="PF04452">
    <property type="entry name" value="Methyltrans_RNA"/>
    <property type="match status" value="1"/>
</dbReference>
<dbReference type="PANTHER" id="PTHR30027">
    <property type="entry name" value="RIBOSOMAL RNA SMALL SUBUNIT METHYLTRANSFERASE E"/>
    <property type="match status" value="1"/>
</dbReference>
<evidence type="ECO:0000256" key="9">
    <source>
        <dbReference type="ARBA" id="ARBA00022691"/>
    </source>
</evidence>
<evidence type="ECO:0000256" key="10">
    <source>
        <dbReference type="ARBA" id="ARBA00025699"/>
    </source>
</evidence>
<dbReference type="InterPro" id="IPR046886">
    <property type="entry name" value="RsmE_MTase_dom"/>
</dbReference>
<dbReference type="InterPro" id="IPR029026">
    <property type="entry name" value="tRNA_m1G_MTases_N"/>
</dbReference>
<evidence type="ECO:0000259" key="13">
    <source>
        <dbReference type="Pfam" id="PF04452"/>
    </source>
</evidence>
<comment type="catalytic activity">
    <reaction evidence="11 12">
        <text>uridine(1498) in 16S rRNA + S-adenosyl-L-methionine = N(3)-methyluridine(1498) in 16S rRNA + S-adenosyl-L-homocysteine + H(+)</text>
        <dbReference type="Rhea" id="RHEA:42920"/>
        <dbReference type="Rhea" id="RHEA-COMP:10283"/>
        <dbReference type="Rhea" id="RHEA-COMP:10284"/>
        <dbReference type="ChEBI" id="CHEBI:15378"/>
        <dbReference type="ChEBI" id="CHEBI:57856"/>
        <dbReference type="ChEBI" id="CHEBI:59789"/>
        <dbReference type="ChEBI" id="CHEBI:65315"/>
        <dbReference type="ChEBI" id="CHEBI:74502"/>
        <dbReference type="EC" id="2.1.1.193"/>
    </reaction>
</comment>
<keyword evidence="9 12" id="KW-0949">S-adenosyl-L-methionine</keyword>
<evidence type="ECO:0000256" key="8">
    <source>
        <dbReference type="ARBA" id="ARBA00022679"/>
    </source>
</evidence>
<evidence type="ECO:0000256" key="4">
    <source>
        <dbReference type="ARBA" id="ARBA00013673"/>
    </source>
</evidence>
<keyword evidence="5 12" id="KW-0963">Cytoplasm</keyword>
<dbReference type="PIRSF" id="PIRSF015601">
    <property type="entry name" value="MTase_slr0722"/>
    <property type="match status" value="1"/>
</dbReference>
<keyword evidence="6 12" id="KW-0698">rRNA processing</keyword>
<evidence type="ECO:0000259" key="14">
    <source>
        <dbReference type="Pfam" id="PF20260"/>
    </source>
</evidence>
<dbReference type="SUPFAM" id="SSF88697">
    <property type="entry name" value="PUA domain-like"/>
    <property type="match status" value="1"/>
</dbReference>
<dbReference type="InterPro" id="IPR006700">
    <property type="entry name" value="RsmE"/>
</dbReference>
<evidence type="ECO:0000313" key="16">
    <source>
        <dbReference type="Proteomes" id="UP000183410"/>
    </source>
</evidence>
<comment type="subcellular location">
    <subcellularLocation>
        <location evidence="1 12">Cytoplasm</location>
    </subcellularLocation>
</comment>
<evidence type="ECO:0000256" key="5">
    <source>
        <dbReference type="ARBA" id="ARBA00022490"/>
    </source>
</evidence>
<comment type="similarity">
    <text evidence="2 12">Belongs to the RNA methyltransferase RsmE family.</text>
</comment>
<evidence type="ECO:0000256" key="6">
    <source>
        <dbReference type="ARBA" id="ARBA00022552"/>
    </source>
</evidence>
<keyword evidence="16" id="KW-1185">Reference proteome</keyword>
<dbReference type="InterPro" id="IPR046887">
    <property type="entry name" value="RsmE_PUA-like"/>
</dbReference>
<dbReference type="Proteomes" id="UP000183410">
    <property type="component" value="Unassembled WGS sequence"/>
</dbReference>
<evidence type="ECO:0000256" key="11">
    <source>
        <dbReference type="ARBA" id="ARBA00047944"/>
    </source>
</evidence>
<gene>
    <name evidence="15" type="ORF">SAMN04487969_102140</name>
</gene>
<dbReference type="Gene3D" id="3.40.1280.10">
    <property type="match status" value="1"/>
</dbReference>
<evidence type="ECO:0000256" key="1">
    <source>
        <dbReference type="ARBA" id="ARBA00004496"/>
    </source>
</evidence>
<dbReference type="SUPFAM" id="SSF75217">
    <property type="entry name" value="alpha/beta knot"/>
    <property type="match status" value="1"/>
</dbReference>
<dbReference type="InterPro" id="IPR029028">
    <property type="entry name" value="Alpha/beta_knot_MTases"/>
</dbReference>
<accession>A0A1I1ZX50</accession>
<dbReference type="EMBL" id="FONN01000002">
    <property type="protein sequence ID" value="SFE36242.1"/>
    <property type="molecule type" value="Genomic_DNA"/>
</dbReference>
<comment type="function">
    <text evidence="10 12">Specifically methylates the N3 position of the uracil ring of uridine 1498 (m3U1498) in 16S rRNA. Acts on the fully assembled 30S ribosomal subunit.</text>
</comment>
<dbReference type="CDD" id="cd18084">
    <property type="entry name" value="RsmE-like"/>
    <property type="match status" value="1"/>
</dbReference>
<dbReference type="NCBIfam" id="TIGR00046">
    <property type="entry name" value="RsmE family RNA methyltransferase"/>
    <property type="match status" value="1"/>
</dbReference>
<dbReference type="Pfam" id="PF20260">
    <property type="entry name" value="PUA_4"/>
    <property type="match status" value="1"/>
</dbReference>
<proteinExistence type="inferred from homology"/>
<evidence type="ECO:0000256" key="7">
    <source>
        <dbReference type="ARBA" id="ARBA00022603"/>
    </source>
</evidence>
<evidence type="ECO:0000256" key="2">
    <source>
        <dbReference type="ARBA" id="ARBA00005528"/>
    </source>
</evidence>
<dbReference type="InterPro" id="IPR015947">
    <property type="entry name" value="PUA-like_sf"/>
</dbReference>